<dbReference type="EMBL" id="CAJVPU010013050">
    <property type="protein sequence ID" value="CAG8629134.1"/>
    <property type="molecule type" value="Genomic_DNA"/>
</dbReference>
<evidence type="ECO:0000313" key="2">
    <source>
        <dbReference type="Proteomes" id="UP000789702"/>
    </source>
</evidence>
<feature type="non-terminal residue" evidence="1">
    <location>
        <position position="1"/>
    </location>
</feature>
<comment type="caution">
    <text evidence="1">The sequence shown here is derived from an EMBL/GenBank/DDBJ whole genome shotgun (WGS) entry which is preliminary data.</text>
</comment>
<sequence length="157" mass="17380">RRALIGIGFQERSEAFDFQVTLQDHIKHLKAEKEAIEHAKTSALVPKKDYSLKEGQTISINLGHQKSRHSKSQSIDHVPISEETGGHKRSPSPSNDFGEFKGFEDSFDKINIVNNADSVIEDSSNANNADKVIEDSSNVNNTDSVIEDSSNEKTSIQ</sequence>
<gene>
    <name evidence="1" type="ORF">DHETER_LOCUS8331</name>
</gene>
<name>A0ACA9N5J7_9GLOM</name>
<proteinExistence type="predicted"/>
<organism evidence="1 2">
    <name type="scientific">Dentiscutata heterogama</name>
    <dbReference type="NCBI Taxonomy" id="1316150"/>
    <lineage>
        <taxon>Eukaryota</taxon>
        <taxon>Fungi</taxon>
        <taxon>Fungi incertae sedis</taxon>
        <taxon>Mucoromycota</taxon>
        <taxon>Glomeromycotina</taxon>
        <taxon>Glomeromycetes</taxon>
        <taxon>Diversisporales</taxon>
        <taxon>Gigasporaceae</taxon>
        <taxon>Dentiscutata</taxon>
    </lineage>
</organism>
<accession>A0ACA9N5J7</accession>
<keyword evidence="2" id="KW-1185">Reference proteome</keyword>
<protein>
    <submittedName>
        <fullName evidence="1">16613_t:CDS:1</fullName>
    </submittedName>
</protein>
<evidence type="ECO:0000313" key="1">
    <source>
        <dbReference type="EMBL" id="CAG8629134.1"/>
    </source>
</evidence>
<dbReference type="Proteomes" id="UP000789702">
    <property type="component" value="Unassembled WGS sequence"/>
</dbReference>
<reference evidence="1" key="1">
    <citation type="submission" date="2021-06" db="EMBL/GenBank/DDBJ databases">
        <authorList>
            <person name="Kallberg Y."/>
            <person name="Tangrot J."/>
            <person name="Rosling A."/>
        </authorList>
    </citation>
    <scope>NUCLEOTIDE SEQUENCE</scope>
    <source>
        <strain evidence="1">IL203A</strain>
    </source>
</reference>